<feature type="transmembrane region" description="Helical" evidence="9">
    <location>
        <begin position="172"/>
        <end position="194"/>
    </location>
</feature>
<evidence type="ECO:0000256" key="6">
    <source>
        <dbReference type="ARBA" id="ARBA00022989"/>
    </source>
</evidence>
<accession>A0A7Z2JKN3</accession>
<dbReference type="Pfam" id="PF04290">
    <property type="entry name" value="DctQ"/>
    <property type="match status" value="1"/>
</dbReference>
<evidence type="ECO:0000256" key="9">
    <source>
        <dbReference type="RuleBase" id="RU369079"/>
    </source>
</evidence>
<evidence type="ECO:0000256" key="5">
    <source>
        <dbReference type="ARBA" id="ARBA00022692"/>
    </source>
</evidence>
<dbReference type="AlphaFoldDB" id="A0A7Z2JKN3"/>
<dbReference type="OrthoDB" id="2085311at2"/>
<feature type="domain" description="Tripartite ATP-independent periplasmic transporters DctQ component" evidence="10">
    <location>
        <begin position="65"/>
        <end position="192"/>
    </location>
</feature>
<keyword evidence="5 9" id="KW-0812">Transmembrane</keyword>
<evidence type="ECO:0000259" key="10">
    <source>
        <dbReference type="Pfam" id="PF04290"/>
    </source>
</evidence>
<sequence>MIEPKKALKATTSAAASRAHGEAAGPSRGLDGARAKAPGLRVLTRANDFLFHLLTILASVALAVLTVLVFYGVVMRYVFANAPDFVEPVALLLVIVIAMFGAALKVRERGHIGLDSLVKNLGPNGQRIAEAFQHACLIVLGAAIFYGCWEMADTTMDDRIAILGVPEALRYFIPIVASICIMSFSLEHLLMLFVGKTRESA</sequence>
<keyword evidence="4 9" id="KW-0997">Cell inner membrane</keyword>
<evidence type="ECO:0000256" key="8">
    <source>
        <dbReference type="ARBA" id="ARBA00038436"/>
    </source>
</evidence>
<evidence type="ECO:0000256" key="2">
    <source>
        <dbReference type="ARBA" id="ARBA00022448"/>
    </source>
</evidence>
<protein>
    <recommendedName>
        <fullName evidence="9">TRAP transporter small permease protein</fullName>
    </recommendedName>
</protein>
<dbReference type="EMBL" id="CP046916">
    <property type="protein sequence ID" value="QGZ66635.1"/>
    <property type="molecule type" value="Genomic_DNA"/>
</dbReference>
<dbReference type="KEGG" id="pacs:FAZ98_33315"/>
<dbReference type="GO" id="GO:0022857">
    <property type="term" value="F:transmembrane transporter activity"/>
    <property type="evidence" value="ECO:0007669"/>
    <property type="project" value="UniProtKB-UniRule"/>
</dbReference>
<comment type="subunit">
    <text evidence="9">The complex comprises the extracytoplasmic solute receptor protein and the two transmembrane proteins.</text>
</comment>
<evidence type="ECO:0000313" key="12">
    <source>
        <dbReference type="Proteomes" id="UP000433577"/>
    </source>
</evidence>
<keyword evidence="6 9" id="KW-1133">Transmembrane helix</keyword>
<dbReference type="RefSeq" id="WP_158958162.1">
    <property type="nucleotide sequence ID" value="NZ_CP046916.1"/>
</dbReference>
<evidence type="ECO:0000313" key="11">
    <source>
        <dbReference type="EMBL" id="QGZ66635.1"/>
    </source>
</evidence>
<feature type="transmembrane region" description="Helical" evidence="9">
    <location>
        <begin position="131"/>
        <end position="152"/>
    </location>
</feature>
<keyword evidence="12" id="KW-1185">Reference proteome</keyword>
<dbReference type="GO" id="GO:0015740">
    <property type="term" value="P:C4-dicarboxylate transport"/>
    <property type="evidence" value="ECO:0007669"/>
    <property type="project" value="TreeGrafter"/>
</dbReference>
<keyword evidence="2 9" id="KW-0813">Transport</keyword>
<dbReference type="GO" id="GO:0005886">
    <property type="term" value="C:plasma membrane"/>
    <property type="evidence" value="ECO:0007669"/>
    <property type="project" value="UniProtKB-SubCell"/>
</dbReference>
<comment type="subcellular location">
    <subcellularLocation>
        <location evidence="1 9">Cell inner membrane</location>
        <topology evidence="1 9">Multi-pass membrane protein</topology>
    </subcellularLocation>
</comment>
<reference evidence="11 12" key="1">
    <citation type="submission" date="2019-12" db="EMBL/GenBank/DDBJ databases">
        <title>Paraburkholderia acidiphila 7Q-K02 sp. nov and Paraburkholderia acidisoli DHF22 sp. nov., two strains isolated from forest soil.</title>
        <authorList>
            <person name="Gao Z."/>
            <person name="Qiu L."/>
        </authorList>
    </citation>
    <scope>NUCLEOTIDE SEQUENCE [LARGE SCALE GENOMIC DNA]</scope>
    <source>
        <strain evidence="11 12">DHF22</strain>
    </source>
</reference>
<gene>
    <name evidence="11" type="ORF">FAZ98_33315</name>
</gene>
<dbReference type="PANTHER" id="PTHR35011:SF11">
    <property type="entry name" value="TRAP TRANSPORTER SMALL PERMEASE PROTEIN"/>
    <property type="match status" value="1"/>
</dbReference>
<dbReference type="PANTHER" id="PTHR35011">
    <property type="entry name" value="2,3-DIKETO-L-GULONATE TRAP TRANSPORTER SMALL PERMEASE PROTEIN YIAM"/>
    <property type="match status" value="1"/>
</dbReference>
<evidence type="ECO:0000256" key="1">
    <source>
        <dbReference type="ARBA" id="ARBA00004429"/>
    </source>
</evidence>
<dbReference type="Proteomes" id="UP000433577">
    <property type="component" value="Chromosome 4"/>
</dbReference>
<dbReference type="InterPro" id="IPR007387">
    <property type="entry name" value="TRAP_DctQ"/>
</dbReference>
<evidence type="ECO:0000256" key="7">
    <source>
        <dbReference type="ARBA" id="ARBA00023136"/>
    </source>
</evidence>
<feature type="transmembrane region" description="Helical" evidence="9">
    <location>
        <begin position="85"/>
        <end position="104"/>
    </location>
</feature>
<evidence type="ECO:0000256" key="3">
    <source>
        <dbReference type="ARBA" id="ARBA00022475"/>
    </source>
</evidence>
<evidence type="ECO:0000256" key="4">
    <source>
        <dbReference type="ARBA" id="ARBA00022519"/>
    </source>
</evidence>
<feature type="transmembrane region" description="Helical" evidence="9">
    <location>
        <begin position="49"/>
        <end position="73"/>
    </location>
</feature>
<name>A0A7Z2JKN3_9BURK</name>
<comment type="function">
    <text evidence="9">Part of the tripartite ATP-independent periplasmic (TRAP) transport system.</text>
</comment>
<keyword evidence="3" id="KW-1003">Cell membrane</keyword>
<comment type="similarity">
    <text evidence="8 9">Belongs to the TRAP transporter small permease family.</text>
</comment>
<dbReference type="InterPro" id="IPR055348">
    <property type="entry name" value="DctQ"/>
</dbReference>
<keyword evidence="7 9" id="KW-0472">Membrane</keyword>
<organism evidence="11 12">
    <name type="scientific">Paraburkholderia acidisoli</name>
    <dbReference type="NCBI Taxonomy" id="2571748"/>
    <lineage>
        <taxon>Bacteria</taxon>
        <taxon>Pseudomonadati</taxon>
        <taxon>Pseudomonadota</taxon>
        <taxon>Betaproteobacteria</taxon>
        <taxon>Burkholderiales</taxon>
        <taxon>Burkholderiaceae</taxon>
        <taxon>Paraburkholderia</taxon>
    </lineage>
</organism>
<proteinExistence type="inferred from homology"/>